<evidence type="ECO:0000256" key="8">
    <source>
        <dbReference type="SAM" id="Phobius"/>
    </source>
</evidence>
<dbReference type="GO" id="GO:0016020">
    <property type="term" value="C:membrane"/>
    <property type="evidence" value="ECO:0007669"/>
    <property type="project" value="UniProtKB-SubCell"/>
</dbReference>
<protein>
    <recommendedName>
        <fullName evidence="6">LysM and putative peptidoglycan-binding domain-containing protein 4</fullName>
    </recommendedName>
</protein>
<evidence type="ECO:0000256" key="3">
    <source>
        <dbReference type="ARBA" id="ARBA00022989"/>
    </source>
</evidence>
<feature type="domain" description="LysM" evidence="9">
    <location>
        <begin position="109"/>
        <end position="153"/>
    </location>
</feature>
<evidence type="ECO:0000259" key="9">
    <source>
        <dbReference type="PROSITE" id="PS51782"/>
    </source>
</evidence>
<keyword evidence="11" id="KW-1185">Reference proteome</keyword>
<dbReference type="CDD" id="cd00118">
    <property type="entry name" value="LysM"/>
    <property type="match status" value="1"/>
</dbReference>
<evidence type="ECO:0000256" key="6">
    <source>
        <dbReference type="ARBA" id="ARBA00040995"/>
    </source>
</evidence>
<dbReference type="InterPro" id="IPR036779">
    <property type="entry name" value="LysM_dom_sf"/>
</dbReference>
<feature type="region of interest" description="Disordered" evidence="7">
    <location>
        <begin position="163"/>
        <end position="186"/>
    </location>
</feature>
<evidence type="ECO:0000313" key="11">
    <source>
        <dbReference type="Proteomes" id="UP000472276"/>
    </source>
</evidence>
<feature type="transmembrane region" description="Helical" evidence="8">
    <location>
        <begin position="251"/>
        <end position="272"/>
    </location>
</feature>
<name>A0AAZ1XVC2_OREAU</name>
<comment type="subcellular location">
    <subcellularLocation>
        <location evidence="1">Membrane</location>
        <topology evidence="1">Single-pass membrane protein</topology>
    </subcellularLocation>
</comment>
<keyword evidence="5" id="KW-0325">Glycoprotein</keyword>
<reference evidence="10" key="2">
    <citation type="submission" date="2025-08" db="UniProtKB">
        <authorList>
            <consortium name="Ensembl"/>
        </authorList>
    </citation>
    <scope>IDENTIFICATION</scope>
</reference>
<proteinExistence type="predicted"/>
<dbReference type="PROSITE" id="PS51257">
    <property type="entry name" value="PROKAR_LIPOPROTEIN"/>
    <property type="match status" value="1"/>
</dbReference>
<accession>A0AAZ1XVC2</accession>
<dbReference type="InterPro" id="IPR018392">
    <property type="entry name" value="LysM"/>
</dbReference>
<dbReference type="PANTHER" id="PTHR20932:SF7">
    <property type="entry name" value="AND PUTATIVE PEPTIDOGLYCAN-BINDING DOMAIN-CONTAINING PROTEIN 4-RELATED"/>
    <property type="match status" value="1"/>
</dbReference>
<dbReference type="PROSITE" id="PS51782">
    <property type="entry name" value="LYSM"/>
    <property type="match status" value="1"/>
</dbReference>
<reference evidence="11" key="1">
    <citation type="submission" date="2020-03" db="EMBL/GenBank/DDBJ databases">
        <title>Evolution of repeat sequences and sex chromosomes of tilapia species revealed by chromosome-level genomes.</title>
        <authorList>
            <person name="Xu L."/>
            <person name="Tao W."/>
            <person name="Wang D."/>
            <person name="Zhou Q."/>
        </authorList>
    </citation>
    <scope>NUCLEOTIDE SEQUENCE [LARGE SCALE GENOMIC DNA]</scope>
    <source>
        <strain evidence="11">Israel</strain>
    </source>
</reference>
<feature type="region of interest" description="Disordered" evidence="7">
    <location>
        <begin position="284"/>
        <end position="308"/>
    </location>
</feature>
<dbReference type="InterPro" id="IPR045030">
    <property type="entry name" value="LYSM1-4"/>
</dbReference>
<dbReference type="AlphaFoldDB" id="A0AAZ1XVC2"/>
<dbReference type="SMART" id="SM00257">
    <property type="entry name" value="LysM"/>
    <property type="match status" value="1"/>
</dbReference>
<evidence type="ECO:0000256" key="1">
    <source>
        <dbReference type="ARBA" id="ARBA00004167"/>
    </source>
</evidence>
<gene>
    <name evidence="10" type="primary">LYSMD4</name>
</gene>
<dbReference type="PANTHER" id="PTHR20932">
    <property type="entry name" value="LYSM AND PUTATIVE PEPTIDOGLYCAN-BINDING DOMAIN-CONTAINING PROTEIN"/>
    <property type="match status" value="1"/>
</dbReference>
<keyword evidence="4 8" id="KW-0472">Membrane</keyword>
<keyword evidence="3 8" id="KW-1133">Transmembrane helix</keyword>
<keyword evidence="2 8" id="KW-0812">Transmembrane</keyword>
<evidence type="ECO:0000313" key="10">
    <source>
        <dbReference type="Ensembl" id="ENSOABP00000071507.1"/>
    </source>
</evidence>
<dbReference type="Ensembl" id="ENSOABT00000064795.1">
    <property type="protein sequence ID" value="ENSOABP00000071507.1"/>
    <property type="gene ID" value="ENSOABG00000012951.2"/>
</dbReference>
<evidence type="ECO:0000256" key="2">
    <source>
        <dbReference type="ARBA" id="ARBA00022692"/>
    </source>
</evidence>
<feature type="compositionally biased region" description="Polar residues" evidence="7">
    <location>
        <begin position="284"/>
        <end position="298"/>
    </location>
</feature>
<dbReference type="Pfam" id="PF01476">
    <property type="entry name" value="LysM"/>
    <property type="match status" value="1"/>
</dbReference>
<dbReference type="Gene3D" id="3.10.350.10">
    <property type="entry name" value="LysM domain"/>
    <property type="match status" value="1"/>
</dbReference>
<sequence>MTKHKFVQNLLKHRTYVPCNFISCACVNISYVLTFTGWCLIMWRGENGPRAFQAPVDVHASADGQVYMFRRKTNECATSSDDEELCVMELGPRAFQDQKEDRLKNVQLLEREVLADDNLSKLALQYGCKVADIKRVNNLMQEQDLFALKSIKIPVQKHSFLTETFSNPSDPQEEMPHASQTPVEPQNKARAQPHIQEASDFLMEVDNDINKLIQTTTYQDEDFLDNSQKQQNFGFKGQRRTSYGADWGINWWNAVVAMVLIGIVLPLFYVIYIKTKGGGSGALHSNNTSDASSMSLSTKGHKDFHEPG</sequence>
<evidence type="ECO:0000256" key="5">
    <source>
        <dbReference type="ARBA" id="ARBA00023180"/>
    </source>
</evidence>
<feature type="transmembrane region" description="Helical" evidence="8">
    <location>
        <begin position="21"/>
        <end position="43"/>
    </location>
</feature>
<reference evidence="10" key="3">
    <citation type="submission" date="2025-09" db="UniProtKB">
        <authorList>
            <consortium name="Ensembl"/>
        </authorList>
    </citation>
    <scope>IDENTIFICATION</scope>
</reference>
<evidence type="ECO:0000256" key="4">
    <source>
        <dbReference type="ARBA" id="ARBA00023136"/>
    </source>
</evidence>
<dbReference type="Proteomes" id="UP000472276">
    <property type="component" value="Unassembled WGS sequence"/>
</dbReference>
<evidence type="ECO:0000256" key="7">
    <source>
        <dbReference type="SAM" id="MobiDB-lite"/>
    </source>
</evidence>
<organism evidence="10 11">
    <name type="scientific">Oreochromis aureus</name>
    <name type="common">Israeli tilapia</name>
    <name type="synonym">Chromis aureus</name>
    <dbReference type="NCBI Taxonomy" id="47969"/>
    <lineage>
        <taxon>Eukaryota</taxon>
        <taxon>Metazoa</taxon>
        <taxon>Chordata</taxon>
        <taxon>Craniata</taxon>
        <taxon>Vertebrata</taxon>
        <taxon>Euteleostomi</taxon>
        <taxon>Actinopterygii</taxon>
        <taxon>Neopterygii</taxon>
        <taxon>Teleostei</taxon>
        <taxon>Neoteleostei</taxon>
        <taxon>Acanthomorphata</taxon>
        <taxon>Ovalentaria</taxon>
        <taxon>Cichlomorphae</taxon>
        <taxon>Cichliformes</taxon>
        <taxon>Cichlidae</taxon>
        <taxon>African cichlids</taxon>
        <taxon>Pseudocrenilabrinae</taxon>
        <taxon>Oreochromini</taxon>
        <taxon>Oreochromis</taxon>
    </lineage>
</organism>